<feature type="domain" description="HPP transmembrane region" evidence="2">
    <location>
        <begin position="29"/>
        <end position="170"/>
    </location>
</feature>
<reference evidence="3 4" key="1">
    <citation type="submission" date="2016-11" db="EMBL/GenBank/DDBJ databases">
        <authorList>
            <person name="Jaros S."/>
            <person name="Januszkiewicz K."/>
            <person name="Wedrychowicz H."/>
        </authorList>
    </citation>
    <scope>NUCLEOTIDE SEQUENCE [LARGE SCALE GENOMIC DNA]</scope>
    <source>
        <strain evidence="3 4">GAS499</strain>
    </source>
</reference>
<dbReference type="EMBL" id="LT670844">
    <property type="protein sequence ID" value="SHL18035.1"/>
    <property type="molecule type" value="Genomic_DNA"/>
</dbReference>
<keyword evidence="1" id="KW-0812">Transmembrane</keyword>
<keyword evidence="1" id="KW-1133">Transmembrane helix</keyword>
<keyword evidence="1" id="KW-0472">Membrane</keyword>
<feature type="transmembrane region" description="Helical" evidence="1">
    <location>
        <begin position="139"/>
        <end position="160"/>
    </location>
</feature>
<dbReference type="Proteomes" id="UP000189935">
    <property type="component" value="Chromosome I"/>
</dbReference>
<protein>
    <submittedName>
        <fullName evidence="3">HPP family protein</fullName>
    </submittedName>
</protein>
<feature type="transmembrane region" description="Helical" evidence="1">
    <location>
        <begin position="101"/>
        <end position="119"/>
    </location>
</feature>
<dbReference type="PANTHER" id="PTHR33741:SF5">
    <property type="entry name" value="TRANSMEMBRANE PROTEIN DDB_G0269096-RELATED"/>
    <property type="match status" value="1"/>
</dbReference>
<dbReference type="PANTHER" id="PTHR33741">
    <property type="entry name" value="TRANSMEMBRANE PROTEIN DDB_G0269096-RELATED"/>
    <property type="match status" value="1"/>
</dbReference>
<name>A0A1M6YJ04_9BRAD</name>
<feature type="transmembrane region" description="Helical" evidence="1">
    <location>
        <begin position="48"/>
        <end position="67"/>
    </location>
</feature>
<evidence type="ECO:0000256" key="1">
    <source>
        <dbReference type="SAM" id="Phobius"/>
    </source>
</evidence>
<dbReference type="RefSeq" id="WP_172842107.1">
    <property type="nucleotide sequence ID" value="NZ_LT670844.1"/>
</dbReference>
<evidence type="ECO:0000259" key="2">
    <source>
        <dbReference type="Pfam" id="PF04982"/>
    </source>
</evidence>
<gene>
    <name evidence="3" type="ORF">SAMN05444159_5226</name>
</gene>
<sequence length="174" mass="18572">MSLDWRKLAEKVRSRAGLHPMAEATAAGVVAGAGAAIAIFAMEWFSRASHYPLFIIPFATSIVLVIGSPEAEPAQPRALIGGHVVSTITGLVLLKLTGPHACAAAAAVGLAVLAMYLTGTFHPPAGINPLLVVSNHLPWSFLLAPVLTGAVLLAVFAYVWHRWVGRRKWPQRWL</sequence>
<proteinExistence type="predicted"/>
<dbReference type="Pfam" id="PF04982">
    <property type="entry name" value="TM_HPP"/>
    <property type="match status" value="1"/>
</dbReference>
<dbReference type="AlphaFoldDB" id="A0A1M6YJ04"/>
<feature type="transmembrane region" description="Helical" evidence="1">
    <location>
        <begin position="21"/>
        <end position="42"/>
    </location>
</feature>
<evidence type="ECO:0000313" key="4">
    <source>
        <dbReference type="Proteomes" id="UP000189935"/>
    </source>
</evidence>
<dbReference type="InterPro" id="IPR007065">
    <property type="entry name" value="HPP"/>
</dbReference>
<dbReference type="InterPro" id="IPR058581">
    <property type="entry name" value="TM_HPP"/>
</dbReference>
<organism evidence="3 4">
    <name type="scientific">Bradyrhizobium lablabi</name>
    <dbReference type="NCBI Taxonomy" id="722472"/>
    <lineage>
        <taxon>Bacteria</taxon>
        <taxon>Pseudomonadati</taxon>
        <taxon>Pseudomonadota</taxon>
        <taxon>Alphaproteobacteria</taxon>
        <taxon>Hyphomicrobiales</taxon>
        <taxon>Nitrobacteraceae</taxon>
        <taxon>Bradyrhizobium</taxon>
    </lineage>
</organism>
<accession>A0A1M6YJ04</accession>
<evidence type="ECO:0000313" key="3">
    <source>
        <dbReference type="EMBL" id="SHL18035.1"/>
    </source>
</evidence>